<dbReference type="EMBL" id="JAIZAY010000014">
    <property type="protein sequence ID" value="KAJ8029210.1"/>
    <property type="molecule type" value="Genomic_DNA"/>
</dbReference>
<evidence type="ECO:0000313" key="3">
    <source>
        <dbReference type="Proteomes" id="UP001152320"/>
    </source>
</evidence>
<keyword evidence="1" id="KW-0472">Membrane</keyword>
<organism evidence="2 3">
    <name type="scientific">Holothuria leucospilota</name>
    <name type="common">Black long sea cucumber</name>
    <name type="synonym">Mertensiothuria leucospilota</name>
    <dbReference type="NCBI Taxonomy" id="206669"/>
    <lineage>
        <taxon>Eukaryota</taxon>
        <taxon>Metazoa</taxon>
        <taxon>Echinodermata</taxon>
        <taxon>Eleutherozoa</taxon>
        <taxon>Echinozoa</taxon>
        <taxon>Holothuroidea</taxon>
        <taxon>Aspidochirotacea</taxon>
        <taxon>Aspidochirotida</taxon>
        <taxon>Holothuriidae</taxon>
        <taxon>Holothuria</taxon>
    </lineage>
</organism>
<gene>
    <name evidence="2" type="ORF">HOLleu_28548</name>
</gene>
<proteinExistence type="predicted"/>
<keyword evidence="3" id="KW-1185">Reference proteome</keyword>
<reference evidence="2" key="1">
    <citation type="submission" date="2021-10" db="EMBL/GenBank/DDBJ databases">
        <title>Tropical sea cucumber genome reveals ecological adaptation and Cuvierian tubules defense mechanism.</title>
        <authorList>
            <person name="Chen T."/>
        </authorList>
    </citation>
    <scope>NUCLEOTIDE SEQUENCE</scope>
    <source>
        <strain evidence="2">Nanhai2018</strain>
        <tissue evidence="2">Muscle</tissue>
    </source>
</reference>
<keyword evidence="1" id="KW-0812">Transmembrane</keyword>
<accession>A0A9Q1BMJ6</accession>
<name>A0A9Q1BMJ6_HOLLE</name>
<feature type="transmembrane region" description="Helical" evidence="1">
    <location>
        <begin position="21"/>
        <end position="41"/>
    </location>
</feature>
<dbReference type="Proteomes" id="UP001152320">
    <property type="component" value="Chromosome 14"/>
</dbReference>
<protein>
    <submittedName>
        <fullName evidence="2">Uncharacterized protein</fullName>
    </submittedName>
</protein>
<sequence length="97" mass="10969">MHVMSQHRNCALKRGFITSSQPLFIFIFFFFLIGCVCWRAATWMELHSSSIPTTCNETGTIYPGCKRLLGTSSLDQTENFDPLGMWNPGRELHPAGI</sequence>
<keyword evidence="1" id="KW-1133">Transmembrane helix</keyword>
<evidence type="ECO:0000313" key="2">
    <source>
        <dbReference type="EMBL" id="KAJ8029210.1"/>
    </source>
</evidence>
<dbReference type="AlphaFoldDB" id="A0A9Q1BMJ6"/>
<comment type="caution">
    <text evidence="2">The sequence shown here is derived from an EMBL/GenBank/DDBJ whole genome shotgun (WGS) entry which is preliminary data.</text>
</comment>
<evidence type="ECO:0000256" key="1">
    <source>
        <dbReference type="SAM" id="Phobius"/>
    </source>
</evidence>